<dbReference type="PANTHER" id="PTHR47354:SF6">
    <property type="entry name" value="NADH OXIDOREDUCTASE HCR"/>
    <property type="match status" value="1"/>
</dbReference>
<dbReference type="InterPro" id="IPR039261">
    <property type="entry name" value="FNR_nucleotide-bd"/>
</dbReference>
<evidence type="ECO:0000313" key="10">
    <source>
        <dbReference type="EMBL" id="EHY30128.1"/>
    </source>
</evidence>
<evidence type="ECO:0000256" key="7">
    <source>
        <dbReference type="ARBA" id="ARBA00023004"/>
    </source>
</evidence>
<feature type="non-terminal residue" evidence="10">
    <location>
        <position position="223"/>
    </location>
</feature>
<evidence type="ECO:0000256" key="1">
    <source>
        <dbReference type="ARBA" id="ARBA00001974"/>
    </source>
</evidence>
<dbReference type="InterPro" id="IPR001433">
    <property type="entry name" value="OxRdtase_FAD/NAD-bd"/>
</dbReference>
<dbReference type="Gene3D" id="2.40.30.10">
    <property type="entry name" value="Translation factors"/>
    <property type="match status" value="1"/>
</dbReference>
<keyword evidence="5" id="KW-0274">FAD</keyword>
<accession>H3KID9</accession>
<dbReference type="PRINTS" id="PR00410">
    <property type="entry name" value="PHEHYDRXLASE"/>
</dbReference>
<dbReference type="EMBL" id="AFBQ01000391">
    <property type="protein sequence ID" value="EHY30128.1"/>
    <property type="molecule type" value="Genomic_DNA"/>
</dbReference>
<dbReference type="GO" id="GO:0016491">
    <property type="term" value="F:oxidoreductase activity"/>
    <property type="evidence" value="ECO:0007669"/>
    <property type="project" value="UniProtKB-KW"/>
</dbReference>
<evidence type="ECO:0000256" key="3">
    <source>
        <dbReference type="ARBA" id="ARBA00022714"/>
    </source>
</evidence>
<evidence type="ECO:0000256" key="2">
    <source>
        <dbReference type="ARBA" id="ARBA00022630"/>
    </source>
</evidence>
<proteinExistence type="predicted"/>
<comment type="caution">
    <text evidence="10">The sequence shown here is derived from an EMBL/GenBank/DDBJ whole genome shotgun (WGS) entry which is preliminary data.</text>
</comment>
<name>H3KID9_9BURK</name>
<dbReference type="InterPro" id="IPR017938">
    <property type="entry name" value="Riboflavin_synthase-like_b-brl"/>
</dbReference>
<evidence type="ECO:0000256" key="4">
    <source>
        <dbReference type="ARBA" id="ARBA00022723"/>
    </source>
</evidence>
<gene>
    <name evidence="10" type="ORF">HMPREF9440_02551</name>
</gene>
<dbReference type="SUPFAM" id="SSF63380">
    <property type="entry name" value="Riboflavin synthase domain-like"/>
    <property type="match status" value="1"/>
</dbReference>
<dbReference type="PANTHER" id="PTHR47354">
    <property type="entry name" value="NADH OXIDOREDUCTASE HCR"/>
    <property type="match status" value="1"/>
</dbReference>
<dbReference type="PROSITE" id="PS51384">
    <property type="entry name" value="FAD_FR"/>
    <property type="match status" value="1"/>
</dbReference>
<evidence type="ECO:0000256" key="5">
    <source>
        <dbReference type="ARBA" id="ARBA00022827"/>
    </source>
</evidence>
<dbReference type="GO" id="GO:0051537">
    <property type="term" value="F:2 iron, 2 sulfur cluster binding"/>
    <property type="evidence" value="ECO:0007669"/>
    <property type="project" value="UniProtKB-KW"/>
</dbReference>
<organism evidence="10 11">
    <name type="scientific">Sutterella parvirubra YIT 11816</name>
    <dbReference type="NCBI Taxonomy" id="762967"/>
    <lineage>
        <taxon>Bacteria</taxon>
        <taxon>Pseudomonadati</taxon>
        <taxon>Pseudomonadota</taxon>
        <taxon>Betaproteobacteria</taxon>
        <taxon>Burkholderiales</taxon>
        <taxon>Sutterellaceae</taxon>
        <taxon>Sutterella</taxon>
    </lineage>
</organism>
<keyword evidence="8" id="KW-0411">Iron-sulfur</keyword>
<evidence type="ECO:0000259" key="9">
    <source>
        <dbReference type="PROSITE" id="PS51384"/>
    </source>
</evidence>
<keyword evidence="2" id="KW-0285">Flavoprotein</keyword>
<keyword evidence="4" id="KW-0479">Metal-binding</keyword>
<dbReference type="GO" id="GO:0046872">
    <property type="term" value="F:metal ion binding"/>
    <property type="evidence" value="ECO:0007669"/>
    <property type="project" value="UniProtKB-KW"/>
</dbReference>
<dbReference type="Gene3D" id="3.40.50.80">
    <property type="entry name" value="Nucleotide-binding domain of ferredoxin-NADP reductase (FNR) module"/>
    <property type="match status" value="1"/>
</dbReference>
<protein>
    <submittedName>
        <fullName evidence="10">Oxidoreductase NAD-binding domain protein</fullName>
    </submittedName>
</protein>
<evidence type="ECO:0000256" key="8">
    <source>
        <dbReference type="ARBA" id="ARBA00023014"/>
    </source>
</evidence>
<dbReference type="Proteomes" id="UP000004956">
    <property type="component" value="Unassembled WGS sequence"/>
</dbReference>
<keyword evidence="6" id="KW-0560">Oxidoreductase</keyword>
<reference evidence="10 11" key="1">
    <citation type="submission" date="2011-11" db="EMBL/GenBank/DDBJ databases">
        <authorList>
            <person name="Weinstock G."/>
            <person name="Sodergren E."/>
            <person name="Clifton S."/>
            <person name="Fulton L."/>
            <person name="Fulton B."/>
            <person name="Courtney L."/>
            <person name="Fronick C."/>
            <person name="Harrison M."/>
            <person name="Strong C."/>
            <person name="Farmer C."/>
            <person name="Delahaunty K."/>
            <person name="Markovic C."/>
            <person name="Hall O."/>
            <person name="Minx P."/>
            <person name="Tomlinson C."/>
            <person name="Mitreva M."/>
            <person name="Hou S."/>
            <person name="Chen J."/>
            <person name="Wollam A."/>
            <person name="Pepin K.H."/>
            <person name="Johnson M."/>
            <person name="Bhonagiri V."/>
            <person name="Zhang X."/>
            <person name="Suruliraj S."/>
            <person name="Warren W."/>
            <person name="Chinwalla A."/>
            <person name="Mardis E.R."/>
            <person name="Wilson R.K."/>
        </authorList>
    </citation>
    <scope>NUCLEOTIDE SEQUENCE [LARGE SCALE GENOMIC DNA]</scope>
    <source>
        <strain evidence="10 11">YIT 11816</strain>
    </source>
</reference>
<dbReference type="InterPro" id="IPR050415">
    <property type="entry name" value="MRET"/>
</dbReference>
<dbReference type="Pfam" id="PF00175">
    <property type="entry name" value="NAD_binding_1"/>
    <property type="match status" value="1"/>
</dbReference>
<keyword evidence="11" id="KW-1185">Reference proteome</keyword>
<dbReference type="SUPFAM" id="SSF52343">
    <property type="entry name" value="Ferredoxin reductase-like, C-terminal NADP-linked domain"/>
    <property type="match status" value="1"/>
</dbReference>
<feature type="domain" description="FAD-binding FR-type" evidence="9">
    <location>
        <begin position="1"/>
        <end position="100"/>
    </location>
</feature>
<comment type="cofactor">
    <cofactor evidence="1">
        <name>FAD</name>
        <dbReference type="ChEBI" id="CHEBI:57692"/>
    </cofactor>
</comment>
<keyword evidence="3" id="KW-0001">2Fe-2S</keyword>
<keyword evidence="7" id="KW-0408">Iron</keyword>
<dbReference type="InterPro" id="IPR017927">
    <property type="entry name" value="FAD-bd_FR_type"/>
</dbReference>
<evidence type="ECO:0000256" key="6">
    <source>
        <dbReference type="ARBA" id="ARBA00023002"/>
    </source>
</evidence>
<dbReference type="STRING" id="762967.HMPREF9440_02551"/>
<dbReference type="AlphaFoldDB" id="H3KID9"/>
<dbReference type="HOGENOM" id="CLU_1296905_0_0_4"/>
<evidence type="ECO:0000313" key="11">
    <source>
        <dbReference type="Proteomes" id="UP000004956"/>
    </source>
</evidence>
<sequence>MASHAFRIRSITPEAENVRTVMLTPADAGAETYAWKAGQFAIVTLPNGLERPWTIATSPLMGTGPTFTVKVVGEGTKALTSLQPGTLIRLSDAMGALTLPEDAALHKHLFLASGIGITPMVAMIRDLLMRHPGTPSMLVCCMESEAAFPFREHFDMLAATRPEFTYRAFVKCDPCEGRECGRLDAERLLALVPDIAERRVYACGSGGFMRAASCWMQVLGVPP</sequence>